<feature type="region of interest" description="Disordered" evidence="10">
    <location>
        <begin position="2507"/>
        <end position="2543"/>
    </location>
</feature>
<feature type="domain" description="Cadherin" evidence="12">
    <location>
        <begin position="605"/>
        <end position="709"/>
    </location>
</feature>
<keyword evidence="5" id="KW-0130">Cell adhesion</keyword>
<dbReference type="GO" id="GO:0007156">
    <property type="term" value="P:homophilic cell adhesion via plasma membrane adhesion molecules"/>
    <property type="evidence" value="ECO:0007669"/>
    <property type="project" value="InterPro"/>
</dbReference>
<evidence type="ECO:0000313" key="13">
    <source>
        <dbReference type="Proteomes" id="UP000492821"/>
    </source>
</evidence>
<dbReference type="PROSITE" id="PS00232">
    <property type="entry name" value="CADHERIN_1"/>
    <property type="match status" value="4"/>
</dbReference>
<dbReference type="SUPFAM" id="SSF49313">
    <property type="entry name" value="Cadherin-like"/>
    <property type="match status" value="13"/>
</dbReference>
<organism evidence="13 14">
    <name type="scientific">Panagrellus redivivus</name>
    <name type="common">Microworm</name>
    <dbReference type="NCBI Taxonomy" id="6233"/>
    <lineage>
        <taxon>Eukaryota</taxon>
        <taxon>Metazoa</taxon>
        <taxon>Ecdysozoa</taxon>
        <taxon>Nematoda</taxon>
        <taxon>Chromadorea</taxon>
        <taxon>Rhabditida</taxon>
        <taxon>Tylenchina</taxon>
        <taxon>Panagrolaimomorpha</taxon>
        <taxon>Panagrolaimoidea</taxon>
        <taxon>Panagrolaimidae</taxon>
        <taxon>Panagrellus</taxon>
    </lineage>
</organism>
<feature type="domain" description="Cadherin" evidence="12">
    <location>
        <begin position="1132"/>
        <end position="1234"/>
    </location>
</feature>
<feature type="domain" description="Cadherin" evidence="12">
    <location>
        <begin position="710"/>
        <end position="815"/>
    </location>
</feature>
<evidence type="ECO:0000256" key="5">
    <source>
        <dbReference type="ARBA" id="ARBA00022889"/>
    </source>
</evidence>
<dbReference type="Gene3D" id="2.60.40.60">
    <property type="entry name" value="Cadherins"/>
    <property type="match status" value="16"/>
</dbReference>
<feature type="domain" description="Cadherin" evidence="12">
    <location>
        <begin position="2108"/>
        <end position="2232"/>
    </location>
</feature>
<proteinExistence type="predicted"/>
<feature type="domain" description="Cadherin" evidence="12">
    <location>
        <begin position="238"/>
        <end position="299"/>
    </location>
</feature>
<dbReference type="PROSITE" id="PS50268">
    <property type="entry name" value="CADHERIN_2"/>
    <property type="match status" value="13"/>
</dbReference>
<reference evidence="13" key="1">
    <citation type="journal article" date="2013" name="Genetics">
        <title>The draft genome and transcriptome of Panagrellus redivivus are shaped by the harsh demands of a free-living lifestyle.</title>
        <authorList>
            <person name="Srinivasan J."/>
            <person name="Dillman A.R."/>
            <person name="Macchietto M.G."/>
            <person name="Heikkinen L."/>
            <person name="Lakso M."/>
            <person name="Fracchia K.M."/>
            <person name="Antoshechkin I."/>
            <person name="Mortazavi A."/>
            <person name="Wong G."/>
            <person name="Sternberg P.W."/>
        </authorList>
    </citation>
    <scope>NUCLEOTIDE SEQUENCE [LARGE SCALE GENOMIC DNA]</scope>
    <source>
        <strain evidence="13">MT8872</strain>
    </source>
</reference>
<protein>
    <submittedName>
        <fullName evidence="14">Cadherin</fullName>
    </submittedName>
</protein>
<dbReference type="WBParaSite" id="Pan_g4883.t1">
    <property type="protein sequence ID" value="Pan_g4883.t1"/>
    <property type="gene ID" value="Pan_g4883"/>
</dbReference>
<dbReference type="InterPro" id="IPR050971">
    <property type="entry name" value="Cadherin-domain_protein"/>
</dbReference>
<dbReference type="SMART" id="SM00112">
    <property type="entry name" value="CA"/>
    <property type="match status" value="13"/>
</dbReference>
<feature type="domain" description="Cadherin" evidence="12">
    <location>
        <begin position="94"/>
        <end position="198"/>
    </location>
</feature>
<keyword evidence="7 11" id="KW-0472">Membrane</keyword>
<dbReference type="FunFam" id="2.60.40.60:FF:000116">
    <property type="entry name" value="Dachsous cadherin-related 2"/>
    <property type="match status" value="1"/>
</dbReference>
<dbReference type="Proteomes" id="UP000492821">
    <property type="component" value="Unassembled WGS sequence"/>
</dbReference>
<dbReference type="InterPro" id="IPR020894">
    <property type="entry name" value="Cadherin_CS"/>
</dbReference>
<evidence type="ECO:0000256" key="9">
    <source>
        <dbReference type="PROSITE-ProRule" id="PRU00043"/>
    </source>
</evidence>
<comment type="subcellular location">
    <subcellularLocation>
        <location evidence="1">Membrane</location>
    </subcellularLocation>
</comment>
<dbReference type="PRINTS" id="PR00205">
    <property type="entry name" value="CADHERIN"/>
</dbReference>
<dbReference type="PANTHER" id="PTHR24025">
    <property type="entry name" value="DESMOGLEIN FAMILY MEMBER"/>
    <property type="match status" value="1"/>
</dbReference>
<evidence type="ECO:0000313" key="14">
    <source>
        <dbReference type="WBParaSite" id="Pan_g4883.t1"/>
    </source>
</evidence>
<evidence type="ECO:0000256" key="10">
    <source>
        <dbReference type="SAM" id="MobiDB-lite"/>
    </source>
</evidence>
<accession>A0A7E4ZZJ3</accession>
<dbReference type="GO" id="GO:0005911">
    <property type="term" value="C:cell-cell junction"/>
    <property type="evidence" value="ECO:0007669"/>
    <property type="project" value="TreeGrafter"/>
</dbReference>
<feature type="domain" description="Cadherin" evidence="12">
    <location>
        <begin position="1888"/>
        <end position="1989"/>
    </location>
</feature>
<feature type="domain" description="Cadherin" evidence="12">
    <location>
        <begin position="1813"/>
        <end position="1887"/>
    </location>
</feature>
<evidence type="ECO:0000256" key="3">
    <source>
        <dbReference type="ARBA" id="ARBA00022737"/>
    </source>
</evidence>
<sequence>DGQTNDEFALIPSRTETHKLQSLPKIFKTKKTWLSEQLPPVIKLHIQRPPRAREYNLNISASDSQKKSFVNLHVVFEDEQRNNMLEFSQPEYFANFSKLLDIDEEIVPQTTLIAEVNEQAPPKLQRGRVMYELVDSDFSDYFLLDHRTAQLTIRRKLDDQIPSTFALTIKAFLENDPSVEASTLLSLTDISDTRLAYFSKCFYDVTIPENAYADTFVLNLQTHGSIKGITLINGSDHFTVDRTGEINVRSPLDREEYDQYVFLAKIISDDLPSNPDSRVCTVATIKVKVEDVNDHSPWFERKSYVFYTDELPYNNTEIGTLRAFDEDRGIYGQLHFRILDEDGSLPFTLYESNNAVTLYFSSKKDQWPEKIYSFAVEAYDSSDNPRTSRVTVQVNLHPRPEGVTDDEYDIEESLASHVASMARRPVAAASASTEEQIDGPLEEVENDAVPRVQQLSPTIVTPARPSVTTHKPAVVKGVKKAPKFIIRPLSKFNDDLKDNVDKFETESYKFMLYGSLQQNQYVGTIRVNPGDGDIRYELEAGIRGFFNIDPKQGHLTVAKRLLEDEYEEVRFSALAKRNGKIVANTLITVILDDSLSIYEQTPRFEQSLYRFEIVENAAQSVLGTVQAHHRAVELNNDDVIYALQPNADIDSFNVDSRTGVVSTRVAFDREQKHLYTLEVSGCLTSNMSSCGVTTLAVVVLDENDNPPKFEEDSYKITISNDIESGTEITTVKAVDPDSGKNGQVRYELSTEKKNFKIDADSGEIRFIGDAKTFEADQDIDLRVRAVDHGEPPLDSEAVIVVTVQNQNPNPNAPEFVKFRYELTLPEKVPAGTSLLIVEATDADEGPEGHILYRFGGDDTRRGRIQQLFDIDPETGEIRSRQPLTPETEGPLIQFVVEAHDQSVVFPRKAETVVMLRFKEQHRARIEFVPLPKTVFISSEKAVGSDIIGVSAKATNENDQHSIRYRVRQPEGVDQFVIDELGGSLKVKNRLQQGRFPITIMCYLVGTRINATHHINVVVMTDRDKYPVFEKLGYEMEVPTSAAFPVKLSPLNATLSTGHIEYSIYQPERLPKGISVDKVTGQLTIFEDFLNNVDGSGNAFVVIRARNIDFPTFYSDVGVNVVLTDDSESFAFPEKLYRLVIAENKIQGTTLDPPIEVIGGKELEGVRYHVEPADSLFAINTHGELYTKKNVDLEELPNSTGGIVQLTVVAEYQGEKATTKVQIKIEDDNEFSPVFLEDQYDVEIRHQPVGGEILGKVKAIDEDFTDRNNLRYSIIERSGAAADLVEIMQNGSIVMKHGTSFSNGISEMIVQASDLVGHSTEVVVSFYVRIEDNETITTHAPTMQHVNDKWTIGNSVVGSKFVVHGLPNARWQFAIAEGNDDGVFELREINDTMAEVEIIQQPSLSSPSRNLEVEMMNIENPDETVIDTIAVDLTTPLEMRKPHFVESPADDLIELPADFNPNSVVFTVRAAQEEGSDPISYDIIDNPQNLFEIDSKTGVVTFANNGIAKLPGEYRMVIRALATNAKTKMQFETNKEFTVKILTIEETTSLATSAVTHVPSPTEPSTPHVATPTEKPTPSSKASMRPTTPTITEVPTTSQETLSSTIAEIEAEPLEFDQRHYAFAIDNAQPGSKIGEIYIRGNSAAPLLVEITPRTMEAFFHVDADTGEVSLNEIPEASAELQEFSFNVTFVDSADPERRATTEVSVALNPFNVDSHEMDVTPTAEVTGENQFGESTEASTETTERLEEVTPTRLAPSTTTGDSDETVKPHLTDDDVRFSVTKFTAVLPEGRYGKGGSMVALKPHALNHKMPKGVKYHIDTATMIDGAFPFTIREDTGELIVFSELDREDVKSYEFVVTATYLDGDEEYSDSALVEVRVLDVNDNAPKFVHPHHVVSIPDNAPVGIVVTQIEATDPDEAEYGQVHFSLDGNDKDYFAIDESGTVTLQTEIPSDVERLQVSVIATDGGRPALRNTLDLTVEVFSSALSQPLFRESEIPAQMPGNSEQGDYVAQAVAGTGNYKYAFENSFSDLFVVDNTGMITLGRSPLKEERNKYYSLLLTATDDNGEAASTVVNVFLANPPAVETTTGVPVTTTTTPQTPSSAEVDCTFSNKVYNAEIKENTEGRHLLAKVGTVCENLPQDSHVVYFIHQGSDDFELNEVTGELFVVRPLDRENRTLNFIVVNVTIVTPDSPDGGVRRLRQSAPIVEYARSKLASNQALVVVRVIDENDNAPKFTRLNGRGEYVFVIDAQSSLKPIGRVEATDADEKNTLKYSFTQPSEYFSINPDTGVVNLTNVLPQDDATVHDLEVQATDGTHVTSTRFKVFPLVSGYNTVILTANNPVEDIDDLAVSRDLTQAMEMDTRVLNKYVYIDDERKIHPEKSHVHVYALKKETHEPLAAEELQSAIVAVMPQLQNSQALNIAGVSLPTVSHQLTLTNSEIILIAVCIILALASCVVCFLLLRCCKRRSEIAKADGDYMVDVESTGPRPYNVELISRKTAQNVLAGRELPNPFEENKLSPALNTDHPVPPALPTSAPPSSNGIHESP</sequence>
<dbReference type="PANTHER" id="PTHR24025:SF23">
    <property type="entry name" value="NEURAL-CADHERIN"/>
    <property type="match status" value="1"/>
</dbReference>
<feature type="domain" description="Cadherin" evidence="12">
    <location>
        <begin position="2254"/>
        <end position="2351"/>
    </location>
</feature>
<feature type="domain" description="Cadherin" evidence="12">
    <location>
        <begin position="300"/>
        <end position="408"/>
    </location>
</feature>
<keyword evidence="6 11" id="KW-1133">Transmembrane helix</keyword>
<keyword evidence="3" id="KW-0677">Repeat</keyword>
<reference evidence="14" key="2">
    <citation type="submission" date="2020-10" db="UniProtKB">
        <authorList>
            <consortium name="WormBaseParasite"/>
        </authorList>
    </citation>
    <scope>IDENTIFICATION</scope>
</reference>
<feature type="domain" description="Cadherin" evidence="12">
    <location>
        <begin position="928"/>
        <end position="1028"/>
    </location>
</feature>
<feature type="domain" description="Cadherin" evidence="12">
    <location>
        <begin position="1235"/>
        <end position="1342"/>
    </location>
</feature>
<evidence type="ECO:0000259" key="12">
    <source>
        <dbReference type="PROSITE" id="PS50268"/>
    </source>
</evidence>
<dbReference type="GO" id="GO:0005886">
    <property type="term" value="C:plasma membrane"/>
    <property type="evidence" value="ECO:0007669"/>
    <property type="project" value="InterPro"/>
</dbReference>
<feature type="compositionally biased region" description="Pro residues" evidence="10">
    <location>
        <begin position="2523"/>
        <end position="2532"/>
    </location>
</feature>
<feature type="region of interest" description="Disordered" evidence="10">
    <location>
        <begin position="1551"/>
        <end position="1599"/>
    </location>
</feature>
<feature type="compositionally biased region" description="Low complexity" evidence="10">
    <location>
        <begin position="1585"/>
        <end position="1596"/>
    </location>
</feature>
<evidence type="ECO:0000256" key="8">
    <source>
        <dbReference type="ARBA" id="ARBA00023180"/>
    </source>
</evidence>
<keyword evidence="8" id="KW-0325">Glycoprotein</keyword>
<feature type="transmembrane region" description="Helical" evidence="11">
    <location>
        <begin position="2437"/>
        <end position="2458"/>
    </location>
</feature>
<evidence type="ECO:0000256" key="4">
    <source>
        <dbReference type="ARBA" id="ARBA00022837"/>
    </source>
</evidence>
<keyword evidence="13" id="KW-1185">Reference proteome</keyword>
<keyword evidence="4 9" id="KW-0106">Calcium</keyword>
<feature type="domain" description="Cadherin" evidence="12">
    <location>
        <begin position="816"/>
        <end position="933"/>
    </location>
</feature>
<evidence type="ECO:0000256" key="7">
    <source>
        <dbReference type="ARBA" id="ARBA00023136"/>
    </source>
</evidence>
<dbReference type="GO" id="GO:0005509">
    <property type="term" value="F:calcium ion binding"/>
    <property type="evidence" value="ECO:0007669"/>
    <property type="project" value="UniProtKB-UniRule"/>
</dbReference>
<name>A0A7E4ZZJ3_PANRE</name>
<evidence type="ECO:0000256" key="6">
    <source>
        <dbReference type="ARBA" id="ARBA00022989"/>
    </source>
</evidence>
<dbReference type="InterPro" id="IPR002126">
    <property type="entry name" value="Cadherin-like_dom"/>
</dbReference>
<dbReference type="CDD" id="cd11304">
    <property type="entry name" value="Cadherin_repeat"/>
    <property type="match status" value="14"/>
</dbReference>
<keyword evidence="2 11" id="KW-0812">Transmembrane</keyword>
<evidence type="ECO:0000256" key="2">
    <source>
        <dbReference type="ARBA" id="ARBA00022692"/>
    </source>
</evidence>
<dbReference type="Pfam" id="PF00028">
    <property type="entry name" value="Cadherin"/>
    <property type="match status" value="5"/>
</dbReference>
<feature type="region of interest" description="Disordered" evidence="10">
    <location>
        <begin position="1723"/>
        <end position="1769"/>
    </location>
</feature>
<dbReference type="InterPro" id="IPR015919">
    <property type="entry name" value="Cadherin-like_sf"/>
</dbReference>
<evidence type="ECO:0000256" key="1">
    <source>
        <dbReference type="ARBA" id="ARBA00004370"/>
    </source>
</evidence>
<evidence type="ECO:0000256" key="11">
    <source>
        <dbReference type="SAM" id="Phobius"/>
    </source>
</evidence>